<evidence type="ECO:0000313" key="4">
    <source>
        <dbReference type="Proteomes" id="UP000184105"/>
    </source>
</evidence>
<evidence type="ECO:0000256" key="1">
    <source>
        <dbReference type="ARBA" id="ARBA00038283"/>
    </source>
</evidence>
<gene>
    <name evidence="3" type="ORF">SAMN05444364_1625</name>
</gene>
<comment type="caution">
    <text evidence="3">The sequence shown here is derived from an EMBL/GenBank/DDBJ whole genome shotgun (WGS) entry which is preliminary data.</text>
</comment>
<proteinExistence type="inferred from homology"/>
<comment type="similarity">
    <text evidence="1">Belongs to the initiator RepB protein family.</text>
</comment>
<reference evidence="3 4" key="1">
    <citation type="submission" date="2016-11" db="EMBL/GenBank/DDBJ databases">
        <authorList>
            <person name="Varghese N."/>
            <person name="Submissions S."/>
        </authorList>
    </citation>
    <scope>NUCLEOTIDE SEQUENCE [LARGE SCALE GENOMIC DNA]</scope>
    <source>
        <strain evidence="3 4">DSM 22613</strain>
    </source>
</reference>
<name>A0AAX2F7U1_9BACT</name>
<keyword evidence="4" id="KW-1185">Reference proteome</keyword>
<dbReference type="Pfam" id="PF01051">
    <property type="entry name" value="Rep3_N"/>
    <property type="match status" value="1"/>
</dbReference>
<evidence type="ECO:0000259" key="2">
    <source>
        <dbReference type="Pfam" id="PF01051"/>
    </source>
</evidence>
<dbReference type="InterPro" id="IPR036388">
    <property type="entry name" value="WH-like_DNA-bd_sf"/>
</dbReference>
<dbReference type="AlphaFoldDB" id="A0AAX2F7U1"/>
<dbReference type="RefSeq" id="WP_025839937.1">
    <property type="nucleotide sequence ID" value="NZ_BAKP01000076.1"/>
</dbReference>
<dbReference type="Pfam" id="PF21205">
    <property type="entry name" value="Rep3_C"/>
    <property type="match status" value="1"/>
</dbReference>
<dbReference type="Gene3D" id="1.10.10.10">
    <property type="entry name" value="Winged helix-like DNA-binding domain superfamily/Winged helix DNA-binding domain"/>
    <property type="match status" value="2"/>
</dbReference>
<feature type="domain" description="Initiator Rep protein WH1" evidence="2">
    <location>
        <begin position="11"/>
        <end position="166"/>
    </location>
</feature>
<organism evidence="3 4">
    <name type="scientific">Prevotella scopos JCM 17725</name>
    <dbReference type="NCBI Taxonomy" id="1236518"/>
    <lineage>
        <taxon>Bacteria</taxon>
        <taxon>Pseudomonadati</taxon>
        <taxon>Bacteroidota</taxon>
        <taxon>Bacteroidia</taxon>
        <taxon>Bacteroidales</taxon>
        <taxon>Prevotellaceae</taxon>
        <taxon>Prevotella</taxon>
    </lineage>
</organism>
<dbReference type="InterPro" id="IPR000525">
    <property type="entry name" value="Initiator_Rep_WH1"/>
</dbReference>
<dbReference type="GO" id="GO:0006270">
    <property type="term" value="P:DNA replication initiation"/>
    <property type="evidence" value="ECO:0007669"/>
    <property type="project" value="InterPro"/>
</dbReference>
<protein>
    <submittedName>
        <fullName evidence="3">Initiator Replication protein</fullName>
    </submittedName>
</protein>
<accession>A0AAX2F7U1</accession>
<dbReference type="InterPro" id="IPR036390">
    <property type="entry name" value="WH_DNA-bd_sf"/>
</dbReference>
<dbReference type="SUPFAM" id="SSF46785">
    <property type="entry name" value="Winged helix' DNA-binding domain"/>
    <property type="match status" value="2"/>
</dbReference>
<dbReference type="EMBL" id="FQWA01000062">
    <property type="protein sequence ID" value="SHG21543.1"/>
    <property type="molecule type" value="Genomic_DNA"/>
</dbReference>
<evidence type="ECO:0000313" key="3">
    <source>
        <dbReference type="EMBL" id="SHG21543.1"/>
    </source>
</evidence>
<sequence>MARPVEENKNVIQSYMLTAARYDFSVYEKRILYRLVELAQAELQGKDFVEWIGMKVETNLFGDKDITMPVRCILANEEDKNYVLAKKAFKAMSSRTIEQTKGNVWYLDHMLERVRVNLGTGVAKFRVSPNVWNIVLDFTKGYRKYELKTTMQFKSVYSMRFYELLSGQTNPLKYSIEEFRKMFSLEKKFKAVADIERYVLEVAQKELDESSPYSFSWERQEVSSRGRNGKKVVGYTFYPKYIQKNKDPQLEKKELQAKVGNIAGAYGMLDRAVSDYLLYNLNMTKEEINANKALFLTAQQTLPNLVEHLADLRERAVRSGKGTGWIINGLKGKLKEIKDLEEL</sequence>
<dbReference type="GO" id="GO:0003887">
    <property type="term" value="F:DNA-directed DNA polymerase activity"/>
    <property type="evidence" value="ECO:0007669"/>
    <property type="project" value="InterPro"/>
</dbReference>
<dbReference type="Proteomes" id="UP000184105">
    <property type="component" value="Unassembled WGS sequence"/>
</dbReference>